<sequence length="137" mass="15470">MVPDSAFDTPQSARIFLDRARQLVAQSRHDQATVFETPVTPAPIQGELQSQPYLYTFGLHFRLNVGLYYRALRPIFFAGLAVVYLILLWQNGWGLTEFDRAELLPQLGGFTVITGGFVLIFPLILVPAAWLFGRHHP</sequence>
<keyword evidence="3" id="KW-1185">Reference proteome</keyword>
<keyword evidence="1" id="KW-1133">Transmembrane helix</keyword>
<evidence type="ECO:0000313" key="2">
    <source>
        <dbReference type="EMBL" id="EGF91568.1"/>
    </source>
</evidence>
<protein>
    <submittedName>
        <fullName evidence="2">Uncharacterized protein</fullName>
    </submittedName>
</protein>
<dbReference type="STRING" id="715226.ABI_29850"/>
<feature type="transmembrane region" description="Helical" evidence="1">
    <location>
        <begin position="71"/>
        <end position="89"/>
    </location>
</feature>
<feature type="transmembrane region" description="Helical" evidence="1">
    <location>
        <begin position="109"/>
        <end position="132"/>
    </location>
</feature>
<keyword evidence="1" id="KW-0472">Membrane</keyword>
<dbReference type="Proteomes" id="UP000006512">
    <property type="component" value="Unassembled WGS sequence"/>
</dbReference>
<reference evidence="3" key="1">
    <citation type="submission" date="2011-03" db="EMBL/GenBank/DDBJ databases">
        <title>Draft genome sequence of Brevundimonas diminuta.</title>
        <authorList>
            <person name="Brown P.J.B."/>
            <person name="Buechlein A."/>
            <person name="Hemmerich C."/>
            <person name="Brun Y.V."/>
        </authorList>
    </citation>
    <scope>NUCLEOTIDE SEQUENCE [LARGE SCALE GENOMIC DNA]</scope>
    <source>
        <strain evidence="3">C19</strain>
    </source>
</reference>
<keyword evidence="1" id="KW-0812">Transmembrane</keyword>
<gene>
    <name evidence="2" type="ORF">ABI_29850</name>
</gene>
<dbReference type="HOGENOM" id="CLU_1861088_0_0_5"/>
<evidence type="ECO:0000313" key="3">
    <source>
        <dbReference type="Proteomes" id="UP000006512"/>
    </source>
</evidence>
<proteinExistence type="predicted"/>
<name>F4QMX7_9CAUL</name>
<accession>F4QMX7</accession>
<organism evidence="2 3">
    <name type="scientific">Asticcacaulis biprosthecium C19</name>
    <dbReference type="NCBI Taxonomy" id="715226"/>
    <lineage>
        <taxon>Bacteria</taxon>
        <taxon>Pseudomonadati</taxon>
        <taxon>Pseudomonadota</taxon>
        <taxon>Alphaproteobacteria</taxon>
        <taxon>Caulobacterales</taxon>
        <taxon>Caulobacteraceae</taxon>
        <taxon>Asticcacaulis</taxon>
    </lineage>
</organism>
<evidence type="ECO:0000256" key="1">
    <source>
        <dbReference type="SAM" id="Phobius"/>
    </source>
</evidence>
<dbReference type="EMBL" id="GL883078">
    <property type="protein sequence ID" value="EGF91568.1"/>
    <property type="molecule type" value="Genomic_DNA"/>
</dbReference>
<dbReference type="AlphaFoldDB" id="F4QMX7"/>